<sequence length="113" mass="12962">MEKELLSLLLPDGLTELFDVDRIEKKEDQIHLYLSQKNTPPAGHEGSLLSKGFFDEITVRDFPLRGKACFLHLKRRKWVDKSTGTVIFHDWNQVAEGTRMTTGLAAFLKGFDR</sequence>
<proteinExistence type="predicted"/>
<organism evidence="1 2">
    <name type="scientific">Arcticibacter tournemirensis</name>
    <dbReference type="NCBI Taxonomy" id="699437"/>
    <lineage>
        <taxon>Bacteria</taxon>
        <taxon>Pseudomonadati</taxon>
        <taxon>Bacteroidota</taxon>
        <taxon>Sphingobacteriia</taxon>
        <taxon>Sphingobacteriales</taxon>
        <taxon>Sphingobacteriaceae</taxon>
        <taxon>Arcticibacter</taxon>
    </lineage>
</organism>
<protein>
    <submittedName>
        <fullName evidence="1">Transposase</fullName>
    </submittedName>
</protein>
<evidence type="ECO:0000313" key="1">
    <source>
        <dbReference type="EMBL" id="RXF67193.1"/>
    </source>
</evidence>
<accession>A0A4Q0M349</accession>
<comment type="caution">
    <text evidence="1">The sequence shown here is derived from an EMBL/GenBank/DDBJ whole genome shotgun (WGS) entry which is preliminary data.</text>
</comment>
<dbReference type="Proteomes" id="UP000290848">
    <property type="component" value="Unassembled WGS sequence"/>
</dbReference>
<gene>
    <name evidence="1" type="ORF">EKH83_20330</name>
</gene>
<reference evidence="1 2" key="1">
    <citation type="submission" date="2018-12" db="EMBL/GenBank/DDBJ databases">
        <title>The Draft Genome Sequence of the Soil Bacterium Pedobacter tournemirensis R1.</title>
        <authorList>
            <person name="He J."/>
        </authorList>
    </citation>
    <scope>NUCLEOTIDE SEQUENCE [LARGE SCALE GENOMIC DNA]</scope>
    <source>
        <strain evidence="1 2">R1</strain>
    </source>
</reference>
<dbReference type="AlphaFoldDB" id="A0A4Q0M349"/>
<evidence type="ECO:0000313" key="2">
    <source>
        <dbReference type="Proteomes" id="UP000290848"/>
    </source>
</evidence>
<dbReference type="EMBL" id="RXOC01000020">
    <property type="protein sequence ID" value="RXF67193.1"/>
    <property type="molecule type" value="Genomic_DNA"/>
</dbReference>
<name>A0A4Q0M349_9SPHI</name>